<evidence type="ECO:0000313" key="2">
    <source>
        <dbReference type="EMBL" id="MEP0867330.1"/>
    </source>
</evidence>
<sequence>MIYKGSHRNSSQLKSVNLRHTKVGTVIGTSLFSALLLWSGGVMALPATALIEPSTSIAQVPAGATVVYVNQSTGNDSTSAGSQTTPYRTISYALQQAASGTVVQLAPGSYTADTGEVFPLVVKRGVILRGDPATKGQTVAIIGGGGYNSPTFSGQNITMRADNDAEVAGLTITNPNPRGTGLWIESSNAKVSNNTFSNSKREGVLVTGTGNPKIEANVFTRNEGNGLSVAKTATGEIRNNLFQETGSGIVVTETASPLIVENRIIQNVDGVVASNSAAPVLRSNIIEANTSYGVVATGTAQPNLGTADSPGQNRIRNNTRFDVANITRTNTILAVGNDIDAKKISGRVDFVATSVPGGGFADIQGNWAQAYIQALVAKDIIAGFPDGTFRPNQPVTRAQFAAIINKAFAPTQTQSAINFTDVSRNYWAYQAIQTASQGGFLSGYPGPVFRPEQRIPRVQVLVSLASGLKLRSDNTNVLSVFSDRSQIPTWASTAIAGATQQQLVVNYPTLAQLNPSRDATRAEVAAFVYQALVNAGKAEAIASPYLVQAP</sequence>
<dbReference type="PROSITE" id="PS51272">
    <property type="entry name" value="SLH"/>
    <property type="match status" value="3"/>
</dbReference>
<dbReference type="SMART" id="SM00710">
    <property type="entry name" value="PbH1"/>
    <property type="match status" value="5"/>
</dbReference>
<dbReference type="PANTHER" id="PTHR43308:SF5">
    <property type="entry name" value="S-LAYER PROTEIN _ PEPTIDOGLYCAN ENDO-BETA-N-ACETYLGLUCOSAMINIDASE"/>
    <property type="match status" value="1"/>
</dbReference>
<dbReference type="Gene3D" id="2.160.20.10">
    <property type="entry name" value="Single-stranded right-handed beta-helix, Pectin lyase-like"/>
    <property type="match status" value="1"/>
</dbReference>
<reference evidence="2 3" key="1">
    <citation type="submission" date="2022-04" db="EMBL/GenBank/DDBJ databases">
        <title>Positive selection, recombination, and allopatry shape intraspecific diversity of widespread and dominant cyanobacteria.</title>
        <authorList>
            <person name="Wei J."/>
            <person name="Shu W."/>
            <person name="Hu C."/>
        </authorList>
    </citation>
    <scope>NUCLEOTIDE SEQUENCE [LARGE SCALE GENOMIC DNA]</scope>
    <source>
        <strain evidence="2 3">GB2-A5</strain>
    </source>
</reference>
<dbReference type="InterPro" id="IPR051465">
    <property type="entry name" value="Cell_Envelope_Struct_Comp"/>
</dbReference>
<dbReference type="InterPro" id="IPR006633">
    <property type="entry name" value="Carb-bd_sugar_hydrolysis-dom"/>
</dbReference>
<dbReference type="RefSeq" id="WP_190426422.1">
    <property type="nucleotide sequence ID" value="NZ_JAMPKK010000066.1"/>
</dbReference>
<dbReference type="NCBIfam" id="TIGR03804">
    <property type="entry name" value="para_beta_helix"/>
    <property type="match status" value="1"/>
</dbReference>
<feature type="domain" description="SLH" evidence="1">
    <location>
        <begin position="478"/>
        <end position="542"/>
    </location>
</feature>
<dbReference type="EMBL" id="JAMPKK010000066">
    <property type="protein sequence ID" value="MEP0867330.1"/>
    <property type="molecule type" value="Genomic_DNA"/>
</dbReference>
<dbReference type="PANTHER" id="PTHR43308">
    <property type="entry name" value="OUTER MEMBRANE PROTEIN ALPHA-RELATED"/>
    <property type="match status" value="1"/>
</dbReference>
<proteinExistence type="predicted"/>
<dbReference type="InterPro" id="IPR006626">
    <property type="entry name" value="PbH1"/>
</dbReference>
<gene>
    <name evidence="2" type="ORF">NDI37_23035</name>
</gene>
<accession>A0ABV0JV45</accession>
<dbReference type="SUPFAM" id="SSF51126">
    <property type="entry name" value="Pectin lyase-like"/>
    <property type="match status" value="1"/>
</dbReference>
<dbReference type="Pfam" id="PF00395">
    <property type="entry name" value="SLH"/>
    <property type="match status" value="2"/>
</dbReference>
<dbReference type="InterPro" id="IPR012334">
    <property type="entry name" value="Pectin_lyas_fold"/>
</dbReference>
<dbReference type="InterPro" id="IPR011459">
    <property type="entry name" value="DUF1565"/>
</dbReference>
<comment type="caution">
    <text evidence="2">The sequence shown here is derived from an EMBL/GenBank/DDBJ whole genome shotgun (WGS) entry which is preliminary data.</text>
</comment>
<organism evidence="2 3">
    <name type="scientific">Funiculus sociatus GB2-A5</name>
    <dbReference type="NCBI Taxonomy" id="2933946"/>
    <lineage>
        <taxon>Bacteria</taxon>
        <taxon>Bacillati</taxon>
        <taxon>Cyanobacteriota</taxon>
        <taxon>Cyanophyceae</taxon>
        <taxon>Coleofasciculales</taxon>
        <taxon>Coleofasciculaceae</taxon>
        <taxon>Funiculus</taxon>
    </lineage>
</organism>
<dbReference type="InterPro" id="IPR022441">
    <property type="entry name" value="Para_beta_helix_rpt-2"/>
</dbReference>
<keyword evidence="3" id="KW-1185">Reference proteome</keyword>
<dbReference type="InterPro" id="IPR001119">
    <property type="entry name" value="SLH_dom"/>
</dbReference>
<feature type="domain" description="SLH" evidence="1">
    <location>
        <begin position="355"/>
        <end position="418"/>
    </location>
</feature>
<feature type="domain" description="SLH" evidence="1">
    <location>
        <begin position="419"/>
        <end position="477"/>
    </location>
</feature>
<dbReference type="Proteomes" id="UP001442494">
    <property type="component" value="Unassembled WGS sequence"/>
</dbReference>
<dbReference type="SMART" id="SM00722">
    <property type="entry name" value="CASH"/>
    <property type="match status" value="1"/>
</dbReference>
<protein>
    <submittedName>
        <fullName evidence="2">DUF1565 domain-containing protein</fullName>
    </submittedName>
</protein>
<evidence type="ECO:0000313" key="3">
    <source>
        <dbReference type="Proteomes" id="UP001442494"/>
    </source>
</evidence>
<evidence type="ECO:0000259" key="1">
    <source>
        <dbReference type="PROSITE" id="PS51272"/>
    </source>
</evidence>
<name>A0ABV0JV45_9CYAN</name>
<dbReference type="Pfam" id="PF07602">
    <property type="entry name" value="DUF1565"/>
    <property type="match status" value="1"/>
</dbReference>
<dbReference type="InterPro" id="IPR011050">
    <property type="entry name" value="Pectin_lyase_fold/virulence"/>
</dbReference>